<dbReference type="Proteomes" id="UP000649259">
    <property type="component" value="Unassembled WGS sequence"/>
</dbReference>
<dbReference type="InterPro" id="IPR002645">
    <property type="entry name" value="STAS_dom"/>
</dbReference>
<dbReference type="InterPro" id="IPR003658">
    <property type="entry name" value="Anti-sigma_ant"/>
</dbReference>
<accession>A0ABQ3SCX9</accession>
<evidence type="ECO:0000313" key="6">
    <source>
        <dbReference type="Proteomes" id="UP000649259"/>
    </source>
</evidence>
<dbReference type="NCBIfam" id="TIGR00377">
    <property type="entry name" value="ant_ant_sig"/>
    <property type="match status" value="1"/>
</dbReference>
<dbReference type="PANTHER" id="PTHR33495">
    <property type="entry name" value="ANTI-SIGMA FACTOR ANTAGONIST TM_1081-RELATED-RELATED"/>
    <property type="match status" value="1"/>
</dbReference>
<dbReference type="CDD" id="cd07043">
    <property type="entry name" value="STAS_anti-anti-sigma_factors"/>
    <property type="match status" value="1"/>
</dbReference>
<evidence type="ECO:0000256" key="2">
    <source>
        <dbReference type="RuleBase" id="RU003749"/>
    </source>
</evidence>
<evidence type="ECO:0000313" key="5">
    <source>
        <dbReference type="EMBL" id="GHI65982.1"/>
    </source>
</evidence>
<feature type="compositionally biased region" description="Basic and acidic residues" evidence="3">
    <location>
        <begin position="37"/>
        <end position="51"/>
    </location>
</feature>
<feature type="domain" description="STAS" evidence="4">
    <location>
        <begin position="54"/>
        <end position="163"/>
    </location>
</feature>
<dbReference type="PROSITE" id="PS50801">
    <property type="entry name" value="STAS"/>
    <property type="match status" value="1"/>
</dbReference>
<comment type="caution">
    <text evidence="5">The sequence shown here is derived from an EMBL/GenBank/DDBJ whole genome shotgun (WGS) entry which is preliminary data.</text>
</comment>
<sequence length="163" mass="17014">MHPSAPGTGSDARPRASGRPAEAESPPDAAAGQAPSRVEETVTDSHKDDTPDQCRITCAVVEGVRVVTAQGEIDHDATRAFNKSLLSANGTLAHRRIVADLSGVTFMDASGVNVLIAAYRQVTGTEGWLRIAGAQPSVLRVLQTVGVDAFIPCLPTTEQALNS</sequence>
<keyword evidence="6" id="KW-1185">Reference proteome</keyword>
<evidence type="ECO:0000259" key="4">
    <source>
        <dbReference type="PROSITE" id="PS50801"/>
    </source>
</evidence>
<dbReference type="EMBL" id="BNEB01000006">
    <property type="protein sequence ID" value="GHI65982.1"/>
    <property type="molecule type" value="Genomic_DNA"/>
</dbReference>
<dbReference type="SUPFAM" id="SSF52091">
    <property type="entry name" value="SpoIIaa-like"/>
    <property type="match status" value="1"/>
</dbReference>
<dbReference type="Gene3D" id="3.30.750.24">
    <property type="entry name" value="STAS domain"/>
    <property type="match status" value="1"/>
</dbReference>
<protein>
    <recommendedName>
        <fullName evidence="2">Anti-sigma factor antagonist</fullName>
    </recommendedName>
</protein>
<reference evidence="6" key="1">
    <citation type="submission" date="2023-07" db="EMBL/GenBank/DDBJ databases">
        <title>Whole genome shotgun sequence of Streptomyces cacaoi subsp. asoensis NBRC 13813.</title>
        <authorList>
            <person name="Komaki H."/>
            <person name="Tamura T."/>
        </authorList>
    </citation>
    <scope>NUCLEOTIDE SEQUENCE [LARGE SCALE GENOMIC DNA]</scope>
    <source>
        <strain evidence="6">NBRC 13813</strain>
    </source>
</reference>
<organism evidence="5 6">
    <name type="scientific">Streptomyces asoensis</name>
    <dbReference type="NCBI Taxonomy" id="249586"/>
    <lineage>
        <taxon>Bacteria</taxon>
        <taxon>Bacillati</taxon>
        <taxon>Actinomycetota</taxon>
        <taxon>Actinomycetes</taxon>
        <taxon>Kitasatosporales</taxon>
        <taxon>Streptomycetaceae</taxon>
        <taxon>Streptomyces</taxon>
    </lineage>
</organism>
<proteinExistence type="inferred from homology"/>
<dbReference type="Pfam" id="PF01740">
    <property type="entry name" value="STAS"/>
    <property type="match status" value="1"/>
</dbReference>
<gene>
    <name evidence="5" type="ORF">Saso_76320</name>
</gene>
<dbReference type="InterPro" id="IPR036513">
    <property type="entry name" value="STAS_dom_sf"/>
</dbReference>
<dbReference type="PANTHER" id="PTHR33495:SF2">
    <property type="entry name" value="ANTI-SIGMA FACTOR ANTAGONIST TM_1081-RELATED"/>
    <property type="match status" value="1"/>
</dbReference>
<feature type="region of interest" description="Disordered" evidence="3">
    <location>
        <begin position="1"/>
        <end position="51"/>
    </location>
</feature>
<evidence type="ECO:0000256" key="3">
    <source>
        <dbReference type="SAM" id="MobiDB-lite"/>
    </source>
</evidence>
<name>A0ABQ3SCX9_9ACTN</name>
<comment type="similarity">
    <text evidence="1 2">Belongs to the anti-sigma-factor antagonist family.</text>
</comment>
<evidence type="ECO:0000256" key="1">
    <source>
        <dbReference type="ARBA" id="ARBA00009013"/>
    </source>
</evidence>